<dbReference type="Proteomes" id="UP000824259">
    <property type="component" value="Unassembled WGS sequence"/>
</dbReference>
<dbReference type="Pfam" id="PF02472">
    <property type="entry name" value="ExbD"/>
    <property type="match status" value="1"/>
</dbReference>
<evidence type="ECO:0000313" key="9">
    <source>
        <dbReference type="Proteomes" id="UP000824259"/>
    </source>
</evidence>
<proteinExistence type="inferred from homology"/>
<protein>
    <submittedName>
        <fullName evidence="8">Biopolymer transporter ExbD</fullName>
    </submittedName>
</protein>
<keyword evidence="3" id="KW-1003">Cell membrane</keyword>
<organism evidence="8 9">
    <name type="scientific">Candidatus Alistipes avicola</name>
    <dbReference type="NCBI Taxonomy" id="2838432"/>
    <lineage>
        <taxon>Bacteria</taxon>
        <taxon>Pseudomonadati</taxon>
        <taxon>Bacteroidota</taxon>
        <taxon>Bacteroidia</taxon>
        <taxon>Bacteroidales</taxon>
        <taxon>Rikenellaceae</taxon>
        <taxon>Alistipes</taxon>
    </lineage>
</organism>
<comment type="subcellular location">
    <subcellularLocation>
        <location evidence="1">Cell membrane</location>
        <topology evidence="1">Single-pass membrane protein</topology>
    </subcellularLocation>
    <subcellularLocation>
        <location evidence="7">Cell membrane</location>
        <topology evidence="7">Single-pass type II membrane protein</topology>
    </subcellularLocation>
</comment>
<evidence type="ECO:0000256" key="5">
    <source>
        <dbReference type="ARBA" id="ARBA00022989"/>
    </source>
</evidence>
<comment type="similarity">
    <text evidence="2 7">Belongs to the ExbD/TolR family.</text>
</comment>
<sequence>MAINKRKVQEINAGSMADIAFLLLIFFLVATTMNVDTGIARNLPPMPPEDQKTEDVKVKVRNLLPVLVNSSGNILVGRSGEQEYITIYQLKDRAKEFIMNATNDENLPEKEVKEFDLPDGTKWSFEVSKGILSLQTTKETKYNAYIQVQNELTRAINEIRDEVSMAKFNKKFMELPEDVRAVVAKAIPMSISEAEPKDIGGKKVWQ</sequence>
<dbReference type="InterPro" id="IPR003400">
    <property type="entry name" value="ExbD"/>
</dbReference>
<dbReference type="PANTHER" id="PTHR30558:SF3">
    <property type="entry name" value="BIOPOLYMER TRANSPORT PROTEIN EXBD-RELATED"/>
    <property type="match status" value="1"/>
</dbReference>
<dbReference type="GO" id="GO:0022857">
    <property type="term" value="F:transmembrane transporter activity"/>
    <property type="evidence" value="ECO:0007669"/>
    <property type="project" value="InterPro"/>
</dbReference>
<keyword evidence="6" id="KW-0472">Membrane</keyword>
<dbReference type="PANTHER" id="PTHR30558">
    <property type="entry name" value="EXBD MEMBRANE COMPONENT OF PMF-DRIVEN MACROMOLECULE IMPORT SYSTEM"/>
    <property type="match status" value="1"/>
</dbReference>
<reference evidence="8" key="2">
    <citation type="submission" date="2021-04" db="EMBL/GenBank/DDBJ databases">
        <authorList>
            <person name="Gilroy R."/>
        </authorList>
    </citation>
    <scope>NUCLEOTIDE SEQUENCE</scope>
    <source>
        <strain evidence="8">CHK169-11906</strain>
    </source>
</reference>
<evidence type="ECO:0000313" key="8">
    <source>
        <dbReference type="EMBL" id="HJA99087.1"/>
    </source>
</evidence>
<name>A0A9D2L4H7_9BACT</name>
<evidence type="ECO:0000256" key="1">
    <source>
        <dbReference type="ARBA" id="ARBA00004162"/>
    </source>
</evidence>
<reference evidence="8" key="1">
    <citation type="journal article" date="2021" name="PeerJ">
        <title>Extensive microbial diversity within the chicken gut microbiome revealed by metagenomics and culture.</title>
        <authorList>
            <person name="Gilroy R."/>
            <person name="Ravi A."/>
            <person name="Getino M."/>
            <person name="Pursley I."/>
            <person name="Horton D.L."/>
            <person name="Alikhan N.F."/>
            <person name="Baker D."/>
            <person name="Gharbi K."/>
            <person name="Hall N."/>
            <person name="Watson M."/>
            <person name="Adriaenssens E.M."/>
            <person name="Foster-Nyarko E."/>
            <person name="Jarju S."/>
            <person name="Secka A."/>
            <person name="Antonio M."/>
            <person name="Oren A."/>
            <person name="Chaudhuri R.R."/>
            <person name="La Ragione R."/>
            <person name="Hildebrand F."/>
            <person name="Pallen M.J."/>
        </authorList>
    </citation>
    <scope>NUCLEOTIDE SEQUENCE</scope>
    <source>
        <strain evidence="8">CHK169-11906</strain>
    </source>
</reference>
<comment type="caution">
    <text evidence="8">The sequence shown here is derived from an EMBL/GenBank/DDBJ whole genome shotgun (WGS) entry which is preliminary data.</text>
</comment>
<keyword evidence="4 7" id="KW-0812">Transmembrane</keyword>
<keyword evidence="5" id="KW-1133">Transmembrane helix</keyword>
<evidence type="ECO:0000256" key="2">
    <source>
        <dbReference type="ARBA" id="ARBA00005811"/>
    </source>
</evidence>
<accession>A0A9D2L4H7</accession>
<gene>
    <name evidence="8" type="ORF">H9779_05755</name>
</gene>
<evidence type="ECO:0000256" key="7">
    <source>
        <dbReference type="RuleBase" id="RU003879"/>
    </source>
</evidence>
<evidence type="ECO:0000256" key="6">
    <source>
        <dbReference type="ARBA" id="ARBA00023136"/>
    </source>
</evidence>
<evidence type="ECO:0000256" key="4">
    <source>
        <dbReference type="ARBA" id="ARBA00022692"/>
    </source>
</evidence>
<keyword evidence="7" id="KW-0653">Protein transport</keyword>
<keyword evidence="7" id="KW-0813">Transport</keyword>
<evidence type="ECO:0000256" key="3">
    <source>
        <dbReference type="ARBA" id="ARBA00022475"/>
    </source>
</evidence>
<dbReference type="EMBL" id="DWYR01000014">
    <property type="protein sequence ID" value="HJA99087.1"/>
    <property type="molecule type" value="Genomic_DNA"/>
</dbReference>
<dbReference type="AlphaFoldDB" id="A0A9D2L4H7"/>
<dbReference type="GO" id="GO:0015031">
    <property type="term" value="P:protein transport"/>
    <property type="evidence" value="ECO:0007669"/>
    <property type="project" value="UniProtKB-KW"/>
</dbReference>
<dbReference type="GO" id="GO:0005886">
    <property type="term" value="C:plasma membrane"/>
    <property type="evidence" value="ECO:0007669"/>
    <property type="project" value="UniProtKB-SubCell"/>
</dbReference>